<reference evidence="8" key="1">
    <citation type="journal article" date="2019" name="Int. J. Syst. Evol. Microbiol.">
        <title>The Global Catalogue of Microorganisms (GCM) 10K type strain sequencing project: providing services to taxonomists for standard genome sequencing and annotation.</title>
        <authorList>
            <consortium name="The Broad Institute Genomics Platform"/>
            <consortium name="The Broad Institute Genome Sequencing Center for Infectious Disease"/>
            <person name="Wu L."/>
            <person name="Ma J."/>
        </authorList>
    </citation>
    <scope>NUCLEOTIDE SEQUENCE [LARGE SCALE GENOMIC DNA]</scope>
    <source>
        <strain evidence="8">JCM 9088</strain>
    </source>
</reference>
<name>A0ABP6K518_9ACTN</name>
<comment type="caution">
    <text evidence="7">The sequence shown here is derived from an EMBL/GenBank/DDBJ whole genome shotgun (WGS) entry which is preliminary data.</text>
</comment>
<feature type="transmembrane region" description="Helical" evidence="6">
    <location>
        <begin position="120"/>
        <end position="136"/>
    </location>
</feature>
<organism evidence="7 8">
    <name type="scientific">Streptomyces enissocaesilis</name>
    <dbReference type="NCBI Taxonomy" id="332589"/>
    <lineage>
        <taxon>Bacteria</taxon>
        <taxon>Bacillati</taxon>
        <taxon>Actinomycetota</taxon>
        <taxon>Actinomycetes</taxon>
        <taxon>Kitasatosporales</taxon>
        <taxon>Streptomycetaceae</taxon>
        <taxon>Streptomyces</taxon>
        <taxon>Streptomyces rochei group</taxon>
    </lineage>
</organism>
<evidence type="ECO:0000256" key="4">
    <source>
        <dbReference type="ARBA" id="ARBA00023136"/>
    </source>
</evidence>
<protein>
    <submittedName>
        <fullName evidence="7">DoxX family protein</fullName>
    </submittedName>
</protein>
<gene>
    <name evidence="7" type="ORF">GCM10010446_52880</name>
</gene>
<keyword evidence="3 6" id="KW-1133">Transmembrane helix</keyword>
<sequence>MSDATTTVAATTTASRGPGDAPAAPGRRVRITVRALQILLALFFAVPSAGPKLVGHSSAAESFDRIGFGDWFMYLVGGLELAGAIALLIPVLSGVAALALGALMAGAFFTQLTVFDGGNAATPLTLLVPLVAVAWSRRHHNAELVALVRRRSSR</sequence>
<keyword evidence="4 6" id="KW-0472">Membrane</keyword>
<dbReference type="EMBL" id="BAAAUD010000051">
    <property type="protein sequence ID" value="GAA2960793.1"/>
    <property type="molecule type" value="Genomic_DNA"/>
</dbReference>
<dbReference type="RefSeq" id="WP_344498075.1">
    <property type="nucleotide sequence ID" value="NZ_BAAAUD010000051.1"/>
</dbReference>
<dbReference type="Pfam" id="PF13564">
    <property type="entry name" value="DoxX_2"/>
    <property type="match status" value="1"/>
</dbReference>
<evidence type="ECO:0000313" key="8">
    <source>
        <dbReference type="Proteomes" id="UP001500403"/>
    </source>
</evidence>
<keyword evidence="8" id="KW-1185">Reference proteome</keyword>
<proteinExistence type="predicted"/>
<dbReference type="Proteomes" id="UP001500403">
    <property type="component" value="Unassembled WGS sequence"/>
</dbReference>
<evidence type="ECO:0000313" key="7">
    <source>
        <dbReference type="EMBL" id="GAA2960793.1"/>
    </source>
</evidence>
<dbReference type="InterPro" id="IPR032808">
    <property type="entry name" value="DoxX"/>
</dbReference>
<evidence type="ECO:0000256" key="3">
    <source>
        <dbReference type="ARBA" id="ARBA00022989"/>
    </source>
</evidence>
<evidence type="ECO:0000256" key="1">
    <source>
        <dbReference type="ARBA" id="ARBA00004141"/>
    </source>
</evidence>
<evidence type="ECO:0000256" key="5">
    <source>
        <dbReference type="SAM" id="MobiDB-lite"/>
    </source>
</evidence>
<comment type="subcellular location">
    <subcellularLocation>
        <location evidence="1">Membrane</location>
        <topology evidence="1">Multi-pass membrane protein</topology>
    </subcellularLocation>
</comment>
<feature type="compositionally biased region" description="Low complexity" evidence="5">
    <location>
        <begin position="1"/>
        <end position="14"/>
    </location>
</feature>
<keyword evidence="2 6" id="KW-0812">Transmembrane</keyword>
<evidence type="ECO:0000256" key="6">
    <source>
        <dbReference type="SAM" id="Phobius"/>
    </source>
</evidence>
<accession>A0ABP6K518</accession>
<evidence type="ECO:0000256" key="2">
    <source>
        <dbReference type="ARBA" id="ARBA00022692"/>
    </source>
</evidence>
<feature type="region of interest" description="Disordered" evidence="5">
    <location>
        <begin position="1"/>
        <end position="25"/>
    </location>
</feature>